<evidence type="ECO:0000256" key="2">
    <source>
        <dbReference type="ARBA" id="ARBA00022840"/>
    </source>
</evidence>
<dbReference type="InterPro" id="IPR002586">
    <property type="entry name" value="CobQ/CobB/MinD/ParA_Nub-bd_dom"/>
</dbReference>
<dbReference type="EMBL" id="BAABGL010000035">
    <property type="protein sequence ID" value="GAA4395194.1"/>
    <property type="molecule type" value="Genomic_DNA"/>
</dbReference>
<dbReference type="PANTHER" id="PTHR43384:SF6">
    <property type="entry name" value="SEPTUM SITE-DETERMINING PROTEIN MIND HOMOLOG, CHLOROPLASTIC"/>
    <property type="match status" value="1"/>
</dbReference>
<evidence type="ECO:0000256" key="3">
    <source>
        <dbReference type="SAM" id="MobiDB-lite"/>
    </source>
</evidence>
<gene>
    <name evidence="5" type="ORF">GCM10023167_25360</name>
</gene>
<dbReference type="InterPro" id="IPR027417">
    <property type="entry name" value="P-loop_NTPase"/>
</dbReference>
<keyword evidence="2" id="KW-0067">ATP-binding</keyword>
<accession>A0ABP8JRZ7</accession>
<dbReference type="InterPro" id="IPR050625">
    <property type="entry name" value="ParA/MinD_ATPase"/>
</dbReference>
<name>A0ABP8JRZ7_9MICO</name>
<reference evidence="6" key="1">
    <citation type="journal article" date="2019" name="Int. J. Syst. Evol. Microbiol.">
        <title>The Global Catalogue of Microorganisms (GCM) 10K type strain sequencing project: providing services to taxonomists for standard genome sequencing and annotation.</title>
        <authorList>
            <consortium name="The Broad Institute Genomics Platform"/>
            <consortium name="The Broad Institute Genome Sequencing Center for Infectious Disease"/>
            <person name="Wu L."/>
            <person name="Ma J."/>
        </authorList>
    </citation>
    <scope>NUCLEOTIDE SEQUENCE [LARGE SCALE GENOMIC DNA]</scope>
    <source>
        <strain evidence="6">JCM 17808</strain>
    </source>
</reference>
<dbReference type="RefSeq" id="WP_345032584.1">
    <property type="nucleotide sequence ID" value="NZ_BAABGL010000035.1"/>
</dbReference>
<evidence type="ECO:0000256" key="1">
    <source>
        <dbReference type="ARBA" id="ARBA00022741"/>
    </source>
</evidence>
<comment type="caution">
    <text evidence="5">The sequence shown here is derived from an EMBL/GenBank/DDBJ whole genome shotgun (WGS) entry which is preliminary data.</text>
</comment>
<keyword evidence="6" id="KW-1185">Reference proteome</keyword>
<dbReference type="Gene3D" id="3.40.50.300">
    <property type="entry name" value="P-loop containing nucleotide triphosphate hydrolases"/>
    <property type="match status" value="1"/>
</dbReference>
<dbReference type="SUPFAM" id="SSF52540">
    <property type="entry name" value="P-loop containing nucleoside triphosphate hydrolases"/>
    <property type="match status" value="1"/>
</dbReference>
<dbReference type="Pfam" id="PF01656">
    <property type="entry name" value="CbiA"/>
    <property type="match status" value="1"/>
</dbReference>
<dbReference type="PANTHER" id="PTHR43384">
    <property type="entry name" value="SEPTUM SITE-DETERMINING PROTEIN MIND HOMOLOG, CHLOROPLASTIC-RELATED"/>
    <property type="match status" value="1"/>
</dbReference>
<evidence type="ECO:0000313" key="6">
    <source>
        <dbReference type="Proteomes" id="UP001500642"/>
    </source>
</evidence>
<feature type="compositionally biased region" description="Basic residues" evidence="3">
    <location>
        <begin position="399"/>
        <end position="411"/>
    </location>
</feature>
<evidence type="ECO:0000259" key="4">
    <source>
        <dbReference type="Pfam" id="PF01656"/>
    </source>
</evidence>
<feature type="domain" description="CobQ/CobB/MinD/ParA nucleotide binding" evidence="4">
    <location>
        <begin position="135"/>
        <end position="359"/>
    </location>
</feature>
<keyword evidence="1" id="KW-0547">Nucleotide-binding</keyword>
<proteinExistence type="predicted"/>
<organism evidence="5 6">
    <name type="scientific">Brevibacterium pityocampae</name>
    <dbReference type="NCBI Taxonomy" id="506594"/>
    <lineage>
        <taxon>Bacteria</taxon>
        <taxon>Bacillati</taxon>
        <taxon>Actinomycetota</taxon>
        <taxon>Actinomycetes</taxon>
        <taxon>Micrococcales</taxon>
        <taxon>Brevibacteriaceae</taxon>
        <taxon>Brevibacterium</taxon>
    </lineage>
</organism>
<feature type="region of interest" description="Disordered" evidence="3">
    <location>
        <begin position="388"/>
        <end position="411"/>
    </location>
</feature>
<sequence length="411" mass="42281">MIEVVVAVDVEFEARVVSALGTIPDIEVIRRPADEVELLAAGAAGVGDVVVLGQHFLGADAEVVRRLHAHAVRVLGLADDPAVLTDWGVPTTVSPWATPEELAAAVRAAAAAVPTPPRPAEPPRTAGGGAPGPVIAVWGTGGAPGRSTVAAALAHTLARTAGPTVLVDADTVAASQAALLGLLDDAPQIAALCRAAASGGTAAALARHVSVIDEHFAVVTGLSRAERWPEVRPGVLAEVLTALARAYTCTVVDVSDRVDPDDPYADPHYDRHGATRAVLDRADHVVVVAAGDPIGLQRLVRLLETERGIAVRDDCTVVVNRVRAGSVGPGPEARIRATLERFAGLTGVHLVPDDRAAADAALLAGRTLTESAPHSAASRAVTALAGLLPVPDTPDAPPRRSRRRGRRRMGA</sequence>
<dbReference type="Proteomes" id="UP001500642">
    <property type="component" value="Unassembled WGS sequence"/>
</dbReference>
<evidence type="ECO:0000313" key="5">
    <source>
        <dbReference type="EMBL" id="GAA4395194.1"/>
    </source>
</evidence>
<protein>
    <submittedName>
        <fullName evidence="5">P-loop NTPase</fullName>
    </submittedName>
</protein>